<dbReference type="InterPro" id="IPR009075">
    <property type="entry name" value="AcylCo_DH/oxidase_C"/>
</dbReference>
<evidence type="ECO:0000256" key="5">
    <source>
        <dbReference type="ARBA" id="ARBA00023002"/>
    </source>
</evidence>
<name>A0ABT3H5A3_9RHOB</name>
<dbReference type="InterPro" id="IPR013786">
    <property type="entry name" value="AcylCoA_DH/ox_N"/>
</dbReference>
<comment type="cofactor">
    <cofactor evidence="1">
        <name>FAD</name>
        <dbReference type="ChEBI" id="CHEBI:57692"/>
    </cofactor>
</comment>
<dbReference type="EMBL" id="JAPDFL010000002">
    <property type="protein sequence ID" value="MCW1934992.1"/>
    <property type="molecule type" value="Genomic_DNA"/>
</dbReference>
<evidence type="ECO:0000256" key="1">
    <source>
        <dbReference type="ARBA" id="ARBA00001974"/>
    </source>
</evidence>
<evidence type="ECO:0000313" key="8">
    <source>
        <dbReference type="EMBL" id="MCW1934992.1"/>
    </source>
</evidence>
<dbReference type="InterPro" id="IPR009100">
    <property type="entry name" value="AcylCoA_DH/oxidase_NM_dom_sf"/>
</dbReference>
<keyword evidence="3" id="KW-0285">Flavoprotein</keyword>
<dbReference type="InterPro" id="IPR036250">
    <property type="entry name" value="AcylCo_DH-like_C"/>
</dbReference>
<dbReference type="PANTHER" id="PTHR43884">
    <property type="entry name" value="ACYL-COA DEHYDROGENASE"/>
    <property type="match status" value="1"/>
</dbReference>
<keyword evidence="5" id="KW-0560">Oxidoreductase</keyword>
<gene>
    <name evidence="8" type="ORF">OKW52_22735</name>
</gene>
<evidence type="ECO:0000256" key="4">
    <source>
        <dbReference type="ARBA" id="ARBA00022827"/>
    </source>
</evidence>
<feature type="domain" description="Acyl-CoA dehydrogenase/oxidase N-terminal" evidence="7">
    <location>
        <begin position="31"/>
        <end position="95"/>
    </location>
</feature>
<evidence type="ECO:0000259" key="6">
    <source>
        <dbReference type="Pfam" id="PF00441"/>
    </source>
</evidence>
<keyword evidence="9" id="KW-1185">Reference proteome</keyword>
<feature type="domain" description="Acyl-CoA dehydrogenase/oxidase C-terminal" evidence="6">
    <location>
        <begin position="192"/>
        <end position="253"/>
    </location>
</feature>
<reference evidence="8 9" key="1">
    <citation type="submission" date="2022-10" db="EMBL/GenBank/DDBJ databases">
        <title>Pararhodobacter sp. nov., isolated from marine algae.</title>
        <authorList>
            <person name="Choi B.J."/>
            <person name="Kim J.M."/>
            <person name="Lee J.K."/>
            <person name="Choi D.G."/>
            <person name="Jeon C.O."/>
        </authorList>
    </citation>
    <scope>NUCLEOTIDE SEQUENCE [LARGE SCALE GENOMIC DNA]</scope>
    <source>
        <strain evidence="8 9">ZQ420</strain>
    </source>
</reference>
<comment type="similarity">
    <text evidence="2">Belongs to the acyl-CoA dehydrogenase family.</text>
</comment>
<protein>
    <submittedName>
        <fullName evidence="8">Acyl-CoA dehydrogenase family protein</fullName>
    </submittedName>
</protein>
<dbReference type="Pfam" id="PF02771">
    <property type="entry name" value="Acyl-CoA_dh_N"/>
    <property type="match status" value="1"/>
</dbReference>
<dbReference type="RefSeq" id="WP_264507877.1">
    <property type="nucleotide sequence ID" value="NZ_JAPDFL010000002.1"/>
</dbReference>
<dbReference type="PANTHER" id="PTHR43884:SF20">
    <property type="entry name" value="ACYL-COA DEHYDROGENASE FADE28"/>
    <property type="match status" value="1"/>
</dbReference>
<dbReference type="Proteomes" id="UP001208938">
    <property type="component" value="Unassembled WGS sequence"/>
</dbReference>
<comment type="caution">
    <text evidence="8">The sequence shown here is derived from an EMBL/GenBank/DDBJ whole genome shotgun (WGS) entry which is preliminary data.</text>
</comment>
<dbReference type="Pfam" id="PF00441">
    <property type="entry name" value="Acyl-CoA_dh_1"/>
    <property type="match status" value="1"/>
</dbReference>
<evidence type="ECO:0000256" key="2">
    <source>
        <dbReference type="ARBA" id="ARBA00009347"/>
    </source>
</evidence>
<keyword evidence="4" id="KW-0274">FAD</keyword>
<dbReference type="SUPFAM" id="SSF56645">
    <property type="entry name" value="Acyl-CoA dehydrogenase NM domain-like"/>
    <property type="match status" value="1"/>
</dbReference>
<proteinExistence type="inferred from homology"/>
<evidence type="ECO:0000259" key="7">
    <source>
        <dbReference type="Pfam" id="PF02771"/>
    </source>
</evidence>
<accession>A0ABT3H5A3</accession>
<dbReference type="SUPFAM" id="SSF47203">
    <property type="entry name" value="Acyl-CoA dehydrogenase C-terminal domain-like"/>
    <property type="match status" value="1"/>
</dbReference>
<sequence>MSLLDLFQPDSDGDALAEAGARWLTQAYVADATGFSVPMWSQMAASGWSALRLPEACGGLDLGLSSCLPLVAELGAASVREPIVESALIAAPLAARAAADADFLGGLAEGHRLCVLIDDPSLPVPGGNEITDLLIYDAERAELALCPASTAPGAVWLSMDGRRMADRPRPQSGTVLLSGDAAHQAVALARAERRACLATEGCGAMQHALGLTARYLSERQQFGQPLAQFQALQHRLADMLVELELTRSAAAILTAHDTPQPCATARWRRSPARCAVSVKRRSSCTAAWA</sequence>
<dbReference type="Gene3D" id="1.20.140.10">
    <property type="entry name" value="Butyryl-CoA Dehydrogenase, subunit A, domain 3"/>
    <property type="match status" value="1"/>
</dbReference>
<dbReference type="Gene3D" id="1.10.540.10">
    <property type="entry name" value="Acyl-CoA dehydrogenase/oxidase, N-terminal domain"/>
    <property type="match status" value="1"/>
</dbReference>
<organism evidence="8 9">
    <name type="scientific">Pararhodobacter zhoushanensis</name>
    <dbReference type="NCBI Taxonomy" id="2479545"/>
    <lineage>
        <taxon>Bacteria</taxon>
        <taxon>Pseudomonadati</taxon>
        <taxon>Pseudomonadota</taxon>
        <taxon>Alphaproteobacteria</taxon>
        <taxon>Rhodobacterales</taxon>
        <taxon>Paracoccaceae</taxon>
        <taxon>Pararhodobacter</taxon>
    </lineage>
</organism>
<dbReference type="InterPro" id="IPR037069">
    <property type="entry name" value="AcylCoA_DH/ox_N_sf"/>
</dbReference>
<evidence type="ECO:0000256" key="3">
    <source>
        <dbReference type="ARBA" id="ARBA00022630"/>
    </source>
</evidence>
<evidence type="ECO:0000313" key="9">
    <source>
        <dbReference type="Proteomes" id="UP001208938"/>
    </source>
</evidence>